<evidence type="ECO:0000256" key="1">
    <source>
        <dbReference type="ARBA" id="ARBA00023015"/>
    </source>
</evidence>
<evidence type="ECO:0000256" key="4">
    <source>
        <dbReference type="PROSITE-ProRule" id="PRU00335"/>
    </source>
</evidence>
<dbReference type="SUPFAM" id="SSF48498">
    <property type="entry name" value="Tetracyclin repressor-like, C-terminal domain"/>
    <property type="match status" value="1"/>
</dbReference>
<evidence type="ECO:0000256" key="2">
    <source>
        <dbReference type="ARBA" id="ARBA00023125"/>
    </source>
</evidence>
<evidence type="ECO:0000313" key="6">
    <source>
        <dbReference type="EMBL" id="GIH42960.1"/>
    </source>
</evidence>
<organism evidence="6 7">
    <name type="scientific">Microbispora corallina</name>
    <dbReference type="NCBI Taxonomy" id="83302"/>
    <lineage>
        <taxon>Bacteria</taxon>
        <taxon>Bacillati</taxon>
        <taxon>Actinomycetota</taxon>
        <taxon>Actinomycetes</taxon>
        <taxon>Streptosporangiales</taxon>
        <taxon>Streptosporangiaceae</taxon>
        <taxon>Microbispora</taxon>
    </lineage>
</organism>
<dbReference type="PANTHER" id="PTHR30055">
    <property type="entry name" value="HTH-TYPE TRANSCRIPTIONAL REGULATOR RUTR"/>
    <property type="match status" value="1"/>
</dbReference>
<dbReference type="PANTHER" id="PTHR30055:SF234">
    <property type="entry name" value="HTH-TYPE TRANSCRIPTIONAL REGULATOR BETI"/>
    <property type="match status" value="1"/>
</dbReference>
<dbReference type="EMBL" id="BOOC01000034">
    <property type="protein sequence ID" value="GIH42960.1"/>
    <property type="molecule type" value="Genomic_DNA"/>
</dbReference>
<keyword evidence="3" id="KW-0804">Transcription</keyword>
<reference evidence="6 7" key="1">
    <citation type="submission" date="2021-01" db="EMBL/GenBank/DDBJ databases">
        <title>Whole genome shotgun sequence of Microbispora corallina NBRC 16416.</title>
        <authorList>
            <person name="Komaki H."/>
            <person name="Tamura T."/>
        </authorList>
    </citation>
    <scope>NUCLEOTIDE SEQUENCE [LARGE SCALE GENOMIC DNA]</scope>
    <source>
        <strain evidence="6 7">NBRC 16416</strain>
    </source>
</reference>
<keyword evidence="1" id="KW-0805">Transcription regulation</keyword>
<evidence type="ECO:0000259" key="5">
    <source>
        <dbReference type="PROSITE" id="PS50977"/>
    </source>
</evidence>
<dbReference type="Pfam" id="PF00440">
    <property type="entry name" value="TetR_N"/>
    <property type="match status" value="1"/>
</dbReference>
<dbReference type="Gene3D" id="1.10.357.10">
    <property type="entry name" value="Tetracycline Repressor, domain 2"/>
    <property type="match status" value="1"/>
</dbReference>
<keyword evidence="7" id="KW-1185">Reference proteome</keyword>
<dbReference type="InterPro" id="IPR036271">
    <property type="entry name" value="Tet_transcr_reg_TetR-rel_C_sf"/>
</dbReference>
<feature type="DNA-binding region" description="H-T-H motif" evidence="4">
    <location>
        <begin position="44"/>
        <end position="63"/>
    </location>
</feature>
<evidence type="ECO:0000256" key="3">
    <source>
        <dbReference type="ARBA" id="ARBA00023163"/>
    </source>
</evidence>
<feature type="domain" description="HTH tetR-type" evidence="5">
    <location>
        <begin position="21"/>
        <end position="81"/>
    </location>
</feature>
<dbReference type="Gene3D" id="1.10.10.60">
    <property type="entry name" value="Homeodomain-like"/>
    <property type="match status" value="1"/>
</dbReference>
<dbReference type="PRINTS" id="PR00455">
    <property type="entry name" value="HTHTETR"/>
</dbReference>
<dbReference type="InterPro" id="IPR050109">
    <property type="entry name" value="HTH-type_TetR-like_transc_reg"/>
</dbReference>
<accession>A0ABQ4G7A7</accession>
<dbReference type="PROSITE" id="PS50977">
    <property type="entry name" value="HTH_TETR_2"/>
    <property type="match status" value="1"/>
</dbReference>
<dbReference type="SUPFAM" id="SSF46689">
    <property type="entry name" value="Homeodomain-like"/>
    <property type="match status" value="1"/>
</dbReference>
<gene>
    <name evidence="6" type="ORF">Mco01_59600</name>
</gene>
<dbReference type="InterPro" id="IPR001647">
    <property type="entry name" value="HTH_TetR"/>
</dbReference>
<sequence>MITVRSEKIPNGKSERTFVDIARRAQLVECAIDAIAELGLPKASLAEVAKRAGVTKTTIFYHFTSREELIHEVFASVLRQGAEFMAERTTSGQSAAAELQTYIEANVAYIDTHRKQVRVLTAIAMNFTDADGRTRLPHDASVYGTSLAPLQAILERGQRAGEFRDFSTRTMAMTVRAAIDVIGPQLSVIPDLDLDAYARDLVSLFRHATTQEARP</sequence>
<proteinExistence type="predicted"/>
<comment type="caution">
    <text evidence="6">The sequence shown here is derived from an EMBL/GenBank/DDBJ whole genome shotgun (WGS) entry which is preliminary data.</text>
</comment>
<evidence type="ECO:0000313" key="7">
    <source>
        <dbReference type="Proteomes" id="UP000603904"/>
    </source>
</evidence>
<protein>
    <submittedName>
        <fullName evidence="6">TetR family transcriptional regulator</fullName>
    </submittedName>
</protein>
<dbReference type="RefSeq" id="WP_204060121.1">
    <property type="nucleotide sequence ID" value="NZ_BAAAGP010000006.1"/>
</dbReference>
<keyword evidence="2 4" id="KW-0238">DNA-binding</keyword>
<dbReference type="Proteomes" id="UP000603904">
    <property type="component" value="Unassembled WGS sequence"/>
</dbReference>
<dbReference type="InterPro" id="IPR009057">
    <property type="entry name" value="Homeodomain-like_sf"/>
</dbReference>
<name>A0ABQ4G7A7_9ACTN</name>